<evidence type="ECO:0000313" key="6">
    <source>
        <dbReference type="EMBL" id="PFN24379.1"/>
    </source>
</evidence>
<evidence type="ECO:0000313" key="2">
    <source>
        <dbReference type="EMBL" id="KZD69319.1"/>
    </source>
</evidence>
<dbReference type="Proteomes" id="UP000076482">
    <property type="component" value="Unassembled WGS sequence"/>
</dbReference>
<dbReference type="EMBL" id="NUYN01000024">
    <property type="protein sequence ID" value="PFN24379.1"/>
    <property type="molecule type" value="Genomic_DNA"/>
</dbReference>
<accession>A0A068NGX5</accession>
<name>A0A068NGX5_BACCE</name>
<dbReference type="Proteomes" id="UP000613452">
    <property type="component" value="Unassembled WGS sequence"/>
</dbReference>
<reference evidence="9" key="6">
    <citation type="submission" date="2023-02" db="EMBL/GenBank/DDBJ databases">
        <title>Complete Genome Sequence of Bacillus cereus sensu lato isolate BC38B from pepper closely related to the Bacillus anthracis clade.</title>
        <authorList>
            <person name="Abdelli M."/>
            <person name="Cerar Kisek T."/>
            <person name="Falaise C."/>
            <person name="Cumont A."/>
            <person name="Giraud M."/>
            <person name="Chatoux J."/>
            <person name="Rogee S."/>
            <person name="Dadvisard M."/>
            <person name="Larigauderie G."/>
            <person name="Raynaud F."/>
            <person name="Godic Torkar K."/>
            <person name="Ramisse V."/>
        </authorList>
    </citation>
    <scope>NUCLEOTIDE SEQUENCE</scope>
    <source>
        <strain evidence="9">BC38B</strain>
    </source>
</reference>
<evidence type="ECO:0000313" key="17">
    <source>
        <dbReference type="Proteomes" id="UP000613452"/>
    </source>
</evidence>
<dbReference type="EMBL" id="LOMT01000098">
    <property type="protein sequence ID" value="KXX96770.1"/>
    <property type="molecule type" value="Genomic_DNA"/>
</dbReference>
<dbReference type="Proteomes" id="UP000220635">
    <property type="component" value="Unassembled WGS sequence"/>
</dbReference>
<sequence length="66" mass="8070">MRVKCMICDKKDMLDDENPMAKKLRNRPIHTYMCMECSERIAERTMERHASGNFRLYRDKKVEDDW</sequence>
<dbReference type="Pfam" id="PF09963">
    <property type="entry name" value="DUF2197"/>
    <property type="match status" value="1"/>
</dbReference>
<reference evidence="1 10" key="2">
    <citation type="submission" date="2015-12" db="EMBL/GenBank/DDBJ databases">
        <title>Bacillus cereus Group isolate.</title>
        <authorList>
            <person name="Kovac J."/>
        </authorList>
    </citation>
    <scope>NUCLEOTIDE SEQUENCE [LARGE SCALE GENOMIC DNA]</scope>
    <source>
        <strain evidence="1 10">FSL W8-0275</strain>
    </source>
</reference>
<dbReference type="EMBL" id="NTRC01000018">
    <property type="protein sequence ID" value="PFD19028.1"/>
    <property type="molecule type" value="Genomic_DNA"/>
</dbReference>
<dbReference type="InterPro" id="IPR019241">
    <property type="entry name" value="DUF2197"/>
</dbReference>
<dbReference type="AlphaFoldDB" id="A0A068NGX5"/>
<dbReference type="OMA" id="MRVKCVL"/>
<dbReference type="EMBL" id="NTWE01000022">
    <property type="protein sequence ID" value="PEW01873.1"/>
    <property type="molecule type" value="Genomic_DNA"/>
</dbReference>
<evidence type="ECO:0000313" key="8">
    <source>
        <dbReference type="EMBL" id="PHG82699.1"/>
    </source>
</evidence>
<evidence type="ECO:0000313" key="11">
    <source>
        <dbReference type="Proteomes" id="UP000076482"/>
    </source>
</evidence>
<evidence type="ECO:0000313" key="7">
    <source>
        <dbReference type="EMBL" id="PGU05536.1"/>
    </source>
</evidence>
<dbReference type="Proteomes" id="UP000225135">
    <property type="component" value="Unassembled WGS sequence"/>
</dbReference>
<dbReference type="GeneID" id="301196584"/>
<evidence type="ECO:0000313" key="5">
    <source>
        <dbReference type="EMBL" id="PFD19028.1"/>
    </source>
</evidence>
<dbReference type="EMBL" id="LJKE01000032">
    <property type="protein sequence ID" value="KZD69319.1"/>
    <property type="molecule type" value="Genomic_DNA"/>
</dbReference>
<dbReference type="Proteomes" id="UP000075591">
    <property type="component" value="Unassembled WGS sequence"/>
</dbReference>
<evidence type="ECO:0000313" key="3">
    <source>
        <dbReference type="EMBL" id="MBK1607810.1"/>
    </source>
</evidence>
<dbReference type="Proteomes" id="UP000225766">
    <property type="component" value="Unassembled WGS sequence"/>
</dbReference>
<organism evidence="6 15">
    <name type="scientific">Bacillus cereus</name>
    <dbReference type="NCBI Taxonomy" id="1396"/>
    <lineage>
        <taxon>Bacteria</taxon>
        <taxon>Bacillati</taxon>
        <taxon>Bacillota</taxon>
        <taxon>Bacilli</taxon>
        <taxon>Bacillales</taxon>
        <taxon>Bacillaceae</taxon>
        <taxon>Bacillus</taxon>
        <taxon>Bacillus cereus group</taxon>
    </lineage>
</organism>
<evidence type="ECO:0000313" key="9">
    <source>
        <dbReference type="EMBL" id="UYW69740.1"/>
    </source>
</evidence>
<reference evidence="13 14" key="3">
    <citation type="submission" date="2017-09" db="EMBL/GenBank/DDBJ databases">
        <title>Large-scale bioinformatics analysis of Bacillus genomes uncovers conserved roles of natural products in bacterial physiology.</title>
        <authorList>
            <consortium name="Agbiome Team Llc"/>
            <person name="Bleich R.M."/>
            <person name="Grubbs K.J."/>
            <person name="Santa Maria K.C."/>
            <person name="Allen S.E."/>
            <person name="Farag S."/>
            <person name="Shank E.A."/>
            <person name="Bowers A."/>
        </authorList>
    </citation>
    <scope>NUCLEOTIDE SEQUENCE [LARGE SCALE GENOMIC DNA]</scope>
    <source>
        <strain evidence="4 13">AFS010695</strain>
        <strain evidence="8 14">AFS029792</strain>
        <strain evidence="7 16">AFS040105</strain>
        <strain evidence="6 15">AFS076905</strain>
    </source>
</reference>
<dbReference type="EMBL" id="NUMG01000004">
    <property type="protein sequence ID" value="PGU05536.1"/>
    <property type="molecule type" value="Genomic_DNA"/>
</dbReference>
<evidence type="ECO:0000313" key="16">
    <source>
        <dbReference type="Proteomes" id="UP000225766"/>
    </source>
</evidence>
<evidence type="ECO:0000313" key="13">
    <source>
        <dbReference type="Proteomes" id="UP000220635"/>
    </source>
</evidence>
<evidence type="ECO:0000313" key="12">
    <source>
        <dbReference type="Proteomes" id="UP000219743"/>
    </source>
</evidence>
<dbReference type="PATRIC" id="fig|1396.420.peg.4157"/>
<evidence type="ECO:0000313" key="1">
    <source>
        <dbReference type="EMBL" id="KXX96770.1"/>
    </source>
</evidence>
<reference evidence="3 17" key="5">
    <citation type="submission" date="2020-12" db="EMBL/GenBank/DDBJ databases">
        <title>Genome assembly for a thermostable protease producing Bacillus cereus MAKP1 strain isolated from chicken gut.</title>
        <authorList>
            <person name="Malaviya A."/>
        </authorList>
    </citation>
    <scope>NUCLEOTIDE SEQUENCE [LARGE SCALE GENOMIC DNA]</scope>
    <source>
        <strain evidence="3 17">MAKP1</strain>
    </source>
</reference>
<dbReference type="EMBL" id="CP109872">
    <property type="protein sequence ID" value="UYW69740.1"/>
    <property type="molecule type" value="Genomic_DNA"/>
</dbReference>
<proteinExistence type="predicted"/>
<dbReference type="EMBL" id="NUUR01000025">
    <property type="protein sequence ID" value="PHG82699.1"/>
    <property type="molecule type" value="Genomic_DNA"/>
</dbReference>
<evidence type="ECO:0000313" key="10">
    <source>
        <dbReference type="Proteomes" id="UP000075591"/>
    </source>
</evidence>
<protein>
    <submittedName>
        <fullName evidence="6">DUF2197 domain-containing protein</fullName>
    </submittedName>
    <submittedName>
        <fullName evidence="3">YlaI family protein</fullName>
    </submittedName>
</protein>
<evidence type="ECO:0000313" key="14">
    <source>
        <dbReference type="Proteomes" id="UP000225135"/>
    </source>
</evidence>
<evidence type="ECO:0000313" key="4">
    <source>
        <dbReference type="EMBL" id="PEW01873.1"/>
    </source>
</evidence>
<dbReference type="Proteomes" id="UP001163707">
    <property type="component" value="Chromosome"/>
</dbReference>
<reference evidence="5 12" key="4">
    <citation type="submission" date="2017-09" db="EMBL/GenBank/DDBJ databases">
        <title>Large-scale bioinformatics analysis of Bacillus genomes uncovers conserved roles of natural products in bacterial physiology.</title>
        <authorList>
            <consortium name="Agbiome Team Llc"/>
            <person name="Bleich R.M."/>
            <person name="Kirk G.J."/>
            <person name="Santa Maria K.C."/>
            <person name="Allen S.E."/>
            <person name="Farag S."/>
            <person name="Shank E.A."/>
            <person name="Bowers A."/>
        </authorList>
    </citation>
    <scope>NUCLEOTIDE SEQUENCE [LARGE SCALE GENOMIC DNA]</scope>
    <source>
        <strain evidence="5 12">AFS024404</strain>
    </source>
</reference>
<dbReference type="RefSeq" id="WP_001995040.1">
    <property type="nucleotide sequence ID" value="NZ_AP022857.1"/>
</dbReference>
<evidence type="ECO:0000313" key="15">
    <source>
        <dbReference type="Proteomes" id="UP000225182"/>
    </source>
</evidence>
<dbReference type="Proteomes" id="UP000225182">
    <property type="component" value="Unassembled WGS sequence"/>
</dbReference>
<dbReference type="KEGG" id="bcef:BcrFT9_03067"/>
<reference evidence="2 11" key="1">
    <citation type="submission" date="2015-09" db="EMBL/GenBank/DDBJ databases">
        <title>Bacillus cereus food isolates.</title>
        <authorList>
            <person name="Boekhorst J."/>
        </authorList>
    </citation>
    <scope>NUCLEOTIDE SEQUENCE [LARGE SCALE GENOMIC DNA]</scope>
    <source>
        <strain evidence="2 11">B4088</strain>
    </source>
</reference>
<dbReference type="Proteomes" id="UP000219743">
    <property type="component" value="Unassembled WGS sequence"/>
</dbReference>
<dbReference type="EMBL" id="JAEFBZ010000001">
    <property type="protein sequence ID" value="MBK1607810.1"/>
    <property type="molecule type" value="Genomic_DNA"/>
</dbReference>
<gene>
    <name evidence="1" type="ORF">AT274_03185</name>
    <name evidence="2" type="ORF">B4088_1501</name>
    <name evidence="5" type="ORF">CN263_22070</name>
    <name evidence="4" type="ORF">CN425_10390</name>
    <name evidence="7" type="ORF">COD19_04785</name>
    <name evidence="8" type="ORF">COI69_10680</name>
    <name evidence="6" type="ORF">COJ50_15415</name>
    <name evidence="3" type="ORF">JCR31_07750</name>
    <name evidence="9" type="ORF">OK229_02295</name>
</gene>
<dbReference type="OrthoDB" id="2989868at2"/>